<evidence type="ECO:0000313" key="3">
    <source>
        <dbReference type="Proteomes" id="UP000694925"/>
    </source>
</evidence>
<protein>
    <submittedName>
        <fullName evidence="4">PI-PLC X domain-containing protein 1-like</fullName>
    </submittedName>
</protein>
<feature type="domain" description="Phosphatidylinositol-specific phospholipase C X" evidence="2">
    <location>
        <begin position="150"/>
        <end position="298"/>
    </location>
</feature>
<evidence type="ECO:0000259" key="2">
    <source>
        <dbReference type="SMART" id="SM00148"/>
    </source>
</evidence>
<sequence length="417" mass="47628">MESSRVSVIVASILAIVSTISNAKVCDTEQWQSRIGLFVSPIMTKSKIRELEIYWNNINFTPGDTISLYEESETGSPHVIYTLTPNSPNGNQTTGIQAEYVPSSNLPFVQKCTKYGVIWSSDSGVKKMDCLKLQPTWMRDRKDILGPLRMNEIFLPGTHDSAAYDEDGSKTGFIPKYAVTQDLDILGQLIHGVRYLDIRVGHYPGTKEKWWTNHGPFYRSVSLKTVVDQIKTFLDNTEEVVIMDIHEFPIGFKNISDHRALVAYLEDEFRNYFINNQGWHTKLNDIWSTGKRLIIGYENSQIVAEHASMWSCVLHQWGNVRKLNDLYKYLFSIENQNRSGARPWSAMAELTATAKDIIFNKLGGLRDMAYRVNLNVSNWYSTLWQYSANIVAVDFVRGTDIVQIAIEANENRHVHCH</sequence>
<keyword evidence="1" id="KW-0732">Signal</keyword>
<dbReference type="KEGG" id="ccal:108625839"/>
<organism evidence="3 4">
    <name type="scientific">Ceratina calcarata</name>
    <dbReference type="NCBI Taxonomy" id="156304"/>
    <lineage>
        <taxon>Eukaryota</taxon>
        <taxon>Metazoa</taxon>
        <taxon>Ecdysozoa</taxon>
        <taxon>Arthropoda</taxon>
        <taxon>Hexapoda</taxon>
        <taxon>Insecta</taxon>
        <taxon>Pterygota</taxon>
        <taxon>Neoptera</taxon>
        <taxon>Endopterygota</taxon>
        <taxon>Hymenoptera</taxon>
        <taxon>Apocrita</taxon>
        <taxon>Aculeata</taxon>
        <taxon>Apoidea</taxon>
        <taxon>Anthophila</taxon>
        <taxon>Apidae</taxon>
        <taxon>Ceratina</taxon>
        <taxon>Zadontomerus</taxon>
    </lineage>
</organism>
<dbReference type="InterPro" id="IPR017946">
    <property type="entry name" value="PLC-like_Pdiesterase_TIM-brl"/>
</dbReference>
<feature type="chain" id="PRO_5042486578" evidence="1">
    <location>
        <begin position="24"/>
        <end position="417"/>
    </location>
</feature>
<dbReference type="SMART" id="SM00148">
    <property type="entry name" value="PLCXc"/>
    <property type="match status" value="1"/>
</dbReference>
<dbReference type="RefSeq" id="XP_026670201.1">
    <property type="nucleotide sequence ID" value="XM_026814400.1"/>
</dbReference>
<dbReference type="GO" id="GO:0006629">
    <property type="term" value="P:lipid metabolic process"/>
    <property type="evidence" value="ECO:0007669"/>
    <property type="project" value="InterPro"/>
</dbReference>
<dbReference type="GO" id="GO:0008081">
    <property type="term" value="F:phosphoric diester hydrolase activity"/>
    <property type="evidence" value="ECO:0007669"/>
    <property type="project" value="InterPro"/>
</dbReference>
<reference evidence="4" key="1">
    <citation type="submission" date="2025-08" db="UniProtKB">
        <authorList>
            <consortium name="RefSeq"/>
        </authorList>
    </citation>
    <scope>IDENTIFICATION</scope>
    <source>
        <tissue evidence="4">Whole body</tissue>
    </source>
</reference>
<dbReference type="PROSITE" id="PS50007">
    <property type="entry name" value="PIPLC_X_DOMAIN"/>
    <property type="match status" value="1"/>
</dbReference>
<dbReference type="Proteomes" id="UP000694925">
    <property type="component" value="Unplaced"/>
</dbReference>
<dbReference type="PANTHER" id="PTHR13593:SF149">
    <property type="entry name" value="PHOSPHATIDYLINOSITOL-SPECIFIC PHOSPHOLIPASE C X DOMAIN CONTAINING, ISOFORM A"/>
    <property type="match status" value="1"/>
</dbReference>
<feature type="signal peptide" evidence="1">
    <location>
        <begin position="1"/>
        <end position="23"/>
    </location>
</feature>
<gene>
    <name evidence="4" type="primary">LOC108625839</name>
</gene>
<keyword evidence="3" id="KW-1185">Reference proteome</keyword>
<dbReference type="SUPFAM" id="SSF51695">
    <property type="entry name" value="PLC-like phosphodiesterases"/>
    <property type="match status" value="1"/>
</dbReference>
<dbReference type="PANTHER" id="PTHR13593">
    <property type="match status" value="1"/>
</dbReference>
<dbReference type="AlphaFoldDB" id="A0AAJ7S2M1"/>
<name>A0AAJ7S2M1_9HYME</name>
<dbReference type="InterPro" id="IPR051057">
    <property type="entry name" value="PI-PLC_domain"/>
</dbReference>
<dbReference type="Gene3D" id="3.20.20.190">
    <property type="entry name" value="Phosphatidylinositol (PI) phosphodiesterase"/>
    <property type="match status" value="1"/>
</dbReference>
<proteinExistence type="predicted"/>
<evidence type="ECO:0000256" key="1">
    <source>
        <dbReference type="SAM" id="SignalP"/>
    </source>
</evidence>
<accession>A0AAJ7S2M1</accession>
<evidence type="ECO:0000313" key="4">
    <source>
        <dbReference type="RefSeq" id="XP_026670201.1"/>
    </source>
</evidence>
<dbReference type="InterPro" id="IPR000909">
    <property type="entry name" value="PLipase_C_PInositol-sp_X_dom"/>
</dbReference>
<dbReference type="GeneID" id="108625839"/>